<dbReference type="InterPro" id="IPR043145">
    <property type="entry name" value="Znf_ZZ_sf"/>
</dbReference>
<evidence type="ECO:0000256" key="5">
    <source>
        <dbReference type="PROSITE-ProRule" id="PRU00339"/>
    </source>
</evidence>
<keyword evidence="1" id="KW-0479">Metal-binding</keyword>
<feature type="compositionally biased region" description="Acidic residues" evidence="6">
    <location>
        <begin position="663"/>
        <end position="673"/>
    </location>
</feature>
<evidence type="ECO:0000256" key="4">
    <source>
        <dbReference type="ARBA" id="ARBA00022833"/>
    </source>
</evidence>
<evidence type="ECO:0000313" key="9">
    <source>
        <dbReference type="EMBL" id="CZR56768.1"/>
    </source>
</evidence>
<dbReference type="InterPro" id="IPR011990">
    <property type="entry name" value="TPR-like_helical_dom_sf"/>
</dbReference>
<dbReference type="Proteomes" id="UP000184330">
    <property type="component" value="Unassembled WGS sequence"/>
</dbReference>
<keyword evidence="2" id="KW-0677">Repeat</keyword>
<feature type="repeat" description="TPR" evidence="5">
    <location>
        <begin position="908"/>
        <end position="941"/>
    </location>
</feature>
<feature type="compositionally biased region" description="Basic and acidic residues" evidence="6">
    <location>
        <begin position="258"/>
        <end position="267"/>
    </location>
</feature>
<dbReference type="CDD" id="cd02249">
    <property type="entry name" value="ZZ"/>
    <property type="match status" value="1"/>
</dbReference>
<dbReference type="InterPro" id="IPR056884">
    <property type="entry name" value="NPHP3-like_N"/>
</dbReference>
<feature type="region of interest" description="Disordered" evidence="6">
    <location>
        <begin position="657"/>
        <end position="680"/>
    </location>
</feature>
<evidence type="ECO:0000259" key="7">
    <source>
        <dbReference type="Pfam" id="PF17109"/>
    </source>
</evidence>
<dbReference type="PROSITE" id="PS50005">
    <property type="entry name" value="TPR"/>
    <property type="match status" value="1"/>
</dbReference>
<reference evidence="9 10" key="1">
    <citation type="submission" date="2016-03" db="EMBL/GenBank/DDBJ databases">
        <authorList>
            <person name="Ploux O."/>
        </authorList>
    </citation>
    <scope>NUCLEOTIDE SEQUENCE [LARGE SCALE GENOMIC DNA]</scope>
    <source>
        <strain evidence="9 10">UAMH 11012</strain>
    </source>
</reference>
<name>A0A1L7WVG2_9HELO</name>
<dbReference type="InterPro" id="IPR019734">
    <property type="entry name" value="TPR_rpt"/>
</dbReference>
<evidence type="ECO:0000256" key="1">
    <source>
        <dbReference type="ARBA" id="ARBA00022723"/>
    </source>
</evidence>
<dbReference type="Gene3D" id="1.25.40.10">
    <property type="entry name" value="Tetratricopeptide repeat domain"/>
    <property type="match status" value="1"/>
</dbReference>
<dbReference type="GO" id="GO:0008270">
    <property type="term" value="F:zinc ion binding"/>
    <property type="evidence" value="ECO:0007669"/>
    <property type="project" value="UniProtKB-KW"/>
</dbReference>
<dbReference type="Pfam" id="PF17109">
    <property type="entry name" value="Goodbye"/>
    <property type="match status" value="1"/>
</dbReference>
<proteinExistence type="predicted"/>
<feature type="region of interest" description="Disordered" evidence="6">
    <location>
        <begin position="258"/>
        <end position="282"/>
    </location>
</feature>
<dbReference type="InterPro" id="IPR031350">
    <property type="entry name" value="Goodbye_dom"/>
</dbReference>
<dbReference type="SUPFAM" id="SSF52540">
    <property type="entry name" value="P-loop containing nucleoside triphosphate hydrolases"/>
    <property type="match status" value="1"/>
</dbReference>
<evidence type="ECO:0000256" key="6">
    <source>
        <dbReference type="SAM" id="MobiDB-lite"/>
    </source>
</evidence>
<dbReference type="InterPro" id="IPR027417">
    <property type="entry name" value="P-loop_NTPase"/>
</dbReference>
<dbReference type="SUPFAM" id="SSF48452">
    <property type="entry name" value="TPR-like"/>
    <property type="match status" value="1"/>
</dbReference>
<dbReference type="Gene3D" id="3.40.50.300">
    <property type="entry name" value="P-loop containing nucleotide triphosphate hydrolases"/>
    <property type="match status" value="1"/>
</dbReference>
<dbReference type="EMBL" id="FJOG01000008">
    <property type="protein sequence ID" value="CZR56768.1"/>
    <property type="molecule type" value="Genomic_DNA"/>
</dbReference>
<feature type="compositionally biased region" description="Acidic residues" evidence="6">
    <location>
        <begin position="1307"/>
        <end position="1334"/>
    </location>
</feature>
<evidence type="ECO:0000256" key="3">
    <source>
        <dbReference type="ARBA" id="ARBA00022771"/>
    </source>
</evidence>
<sequence length="1478" mass="167070">MAASKPIGTETTDIASLWGEALKNYYETTGQDLRTLPRFTSVSDIMNDTQLKNDHFDNFRHDKGKVDKLRSAITRNSDLVMKGAQYIAQAATPACKDVSADYDKITSFFDEMNNFLERVSIIESRMPSVPAYKVFLTRVFSSMMNLLAIATKAVKKGRFKKWFKTLLEGGGDDDLAGAYGTMETALKRLESATNFATLGNTEDIKKDTKDIIVTTERVDMKTQKIDMTTQNIQVSVQEGFLQVTELQSQLAENFAKMMEHQKKESAKRAAPTQQHKPRDPGTRKHAAFSFVRRFFLKPAVLAEQARDIESSFVHGTAEWIFQEEAYETWASHEKSILFLLGGPGVGKSNLAFSAVQKLSQIADYDTRASVAYFYFKDEQEELRYMSKATTCIIRQLAEQDPIYCEQVAAELNKTEDDLDTVNWQALWEDYILSKFPSDTEGHAYLIIDGLDEAASSAEKKSFLELLQKLRAGESNVHVLVTLRPITEYSPQSEKLSYTELNITKEQISVDFPTLIDARMDRLKGLSKICKFRKQVKRKIRTELQQKADGMLFIEHMLRRYNSIGREGAVLKDMVNFCPTDLSSLYALMLSECQGRRSPDQYQSLKKLFSWLAFSRRPLSLNEASALVALTGQDSSFSIEEELEGKSARILEISTPLGAGDVSDASDNEDDEKDENLARDDGSFPLRFQERSLREYFQAMSVDDEGLRTSPSTAHLTIFENAVSIICGISTNSTQLSAYSAKFWCSHFLNIDPSAVSERDTARVIENLALILSNHNDASKLIEKFGSHYTSIFGNAPADSPFPNNFLSRVQEWLDRAHSENGGLSEVASAWVQNTKASPKKMMVPLAEAHVKNWISGPYADVMRKSSGFALDALSMTDLISPTTSKQRTNPSAELLISVTNIFDIVRDARSYRCIGLVITNYGHYEASLDYFQKSLELSSVDDVRSFYNRVSIAKAHMDLADSNDEDDDDQPHVTAAYENIKEALKIEYHPENDKTRQDIANQKRVALLSRAKCERRLRKFDDARVSYEEAKDKLPTVTMPGAVLNRWTILLTDEQLLDTLAKWTLWDRMSWLTFIDNGDEEDGDDEIEFKDPNDRFQEAAKKLGKLDFMVETYQQIIAYKIRFKQAGYPRLQLAHAFRDVIGDAKKSKELLYDIMDSDSCIDPYTGDEDFDTVLDTRFEISDILYEEFRASSDPIAKIAVLEEYKRIPERRLARSINMFGIYDSQTAIIAARMTKLVGTATEYQEILERTFQSCMDGLTDTEGWNDTSSLRLLAKALVCVGMNKEAQMALSAQFSIIDPDVSHSDYSSDESDSEGSSENEDGSSDDDEGSEEGGDGVSAAKTQSSSKKTAEEDDTEDIAPDSHIFCNGECKKPEHATWKDGPMYSCLVCTDCDLCESCYQIQTARNLGEPHEFWRSYCGKNHRYIKAPIEGWKGIKDGVMTIGEEKMKFTGWLNDLENKWKEAWKRFWLNEGLQNDIV</sequence>
<dbReference type="Pfam" id="PF24883">
    <property type="entry name" value="NPHP3_N"/>
    <property type="match status" value="1"/>
</dbReference>
<feature type="compositionally biased region" description="Low complexity" evidence="6">
    <location>
        <begin position="1337"/>
        <end position="1347"/>
    </location>
</feature>
<evidence type="ECO:0000256" key="2">
    <source>
        <dbReference type="ARBA" id="ARBA00022737"/>
    </source>
</evidence>
<evidence type="ECO:0000259" key="8">
    <source>
        <dbReference type="Pfam" id="PF24883"/>
    </source>
</evidence>
<dbReference type="PANTHER" id="PTHR10039:SF17">
    <property type="entry name" value="FUNGAL STAND N-TERMINAL GOODBYE DOMAIN-CONTAINING PROTEIN-RELATED"/>
    <property type="match status" value="1"/>
</dbReference>
<keyword evidence="3" id="KW-0863">Zinc-finger</keyword>
<dbReference type="PANTHER" id="PTHR10039">
    <property type="entry name" value="AMELOGENIN"/>
    <property type="match status" value="1"/>
</dbReference>
<evidence type="ECO:0000313" key="10">
    <source>
        <dbReference type="Proteomes" id="UP000184330"/>
    </source>
</evidence>
<keyword evidence="5" id="KW-0802">TPR repeat</keyword>
<keyword evidence="10" id="KW-1185">Reference proteome</keyword>
<keyword evidence="4" id="KW-0862">Zinc</keyword>
<dbReference type="OrthoDB" id="448455at2759"/>
<accession>A0A1L7WVG2</accession>
<gene>
    <name evidence="9" type="ORF">PAC_06657</name>
</gene>
<dbReference type="Gene3D" id="3.30.60.90">
    <property type="match status" value="1"/>
</dbReference>
<feature type="region of interest" description="Disordered" evidence="6">
    <location>
        <begin position="1301"/>
        <end position="1360"/>
    </location>
</feature>
<dbReference type="SMART" id="SM00028">
    <property type="entry name" value="TPR"/>
    <property type="match status" value="2"/>
</dbReference>
<organism evidence="9 10">
    <name type="scientific">Phialocephala subalpina</name>
    <dbReference type="NCBI Taxonomy" id="576137"/>
    <lineage>
        <taxon>Eukaryota</taxon>
        <taxon>Fungi</taxon>
        <taxon>Dikarya</taxon>
        <taxon>Ascomycota</taxon>
        <taxon>Pezizomycotina</taxon>
        <taxon>Leotiomycetes</taxon>
        <taxon>Helotiales</taxon>
        <taxon>Mollisiaceae</taxon>
        <taxon>Phialocephala</taxon>
        <taxon>Phialocephala fortinii species complex</taxon>
    </lineage>
</organism>
<feature type="domain" description="Fungal STAND N-terminal Goodbye" evidence="7">
    <location>
        <begin position="18"/>
        <end position="120"/>
    </location>
</feature>
<protein>
    <submittedName>
        <fullName evidence="9">Uncharacterized protein</fullName>
    </submittedName>
</protein>
<feature type="domain" description="Nephrocystin 3-like N-terminal" evidence="8">
    <location>
        <begin position="315"/>
        <end position="483"/>
    </location>
</feature>